<evidence type="ECO:0000313" key="2">
    <source>
        <dbReference type="EMBL" id="ASP23676.1"/>
    </source>
</evidence>
<evidence type="ECO:0000256" key="1">
    <source>
        <dbReference type="ARBA" id="ARBA00022679"/>
    </source>
</evidence>
<sequence length="411" mass="43374">MDVGADSSGTSGPLDGLRVIEIGHFVAAPFCARLLGDLGAEVIKIEPMTGDPVRTWGKARDGRSAWWSVHGRNKRSVTIDLKSAEGRELVLDLVAKSDALVENFRPGQLGRMGLNDDLMRARNPQLVIAHISGFGQDGPDSGRSGFGAIGEAIGGLRYLTNHAAGDTDLPPVRVGVSIGDSLAGIYAALGIVSALWARDSPGGTGQGQPVDVALTEAVLSIMEGVVPEYSVFQAVREPVGARIPTTAPSSAYPTRDGKWIIIAANSAPLFDRLCDVIGQPDLPLDNRFRDNPGRVANVDALDRIIEEWSVTQDCAEVEAALNARNIPNSPIYSAADIAADAQFRARGMLRSIDDPVLGAVLHPGVVPMMPESGAGIRWPGREIGEDTGFVLTGLLDRSAAQVADLKARGIV</sequence>
<dbReference type="Gene3D" id="3.30.1540.10">
    <property type="entry name" value="formyl-coa transferase, domain 3"/>
    <property type="match status" value="1"/>
</dbReference>
<accession>A0A222EBV0</accession>
<dbReference type="EC" id="2.8.3.22" evidence="2"/>
<dbReference type="InterPro" id="IPR003673">
    <property type="entry name" value="CoA-Trfase_fam_III"/>
</dbReference>
<gene>
    <name evidence="2" type="primary">smtA</name>
    <name evidence="2" type="ORF">ANTHELSMS3_04575</name>
</gene>
<dbReference type="Proteomes" id="UP000203589">
    <property type="component" value="Plasmid pSMS3-3"/>
</dbReference>
<dbReference type="RefSeq" id="WP_094037739.1">
    <property type="nucleotide sequence ID" value="NZ_CP022543.1"/>
</dbReference>
<dbReference type="OrthoDB" id="7208981at2"/>
<dbReference type="AlphaFoldDB" id="A0A222EBV0"/>
<dbReference type="PANTHER" id="PTHR48207">
    <property type="entry name" value="SUCCINATE--HYDROXYMETHYLGLUTARATE COA-TRANSFERASE"/>
    <property type="match status" value="1"/>
</dbReference>
<dbReference type="SUPFAM" id="SSF89796">
    <property type="entry name" value="CoA-transferase family III (CaiB/BaiF)"/>
    <property type="match status" value="1"/>
</dbReference>
<name>A0A222EBV0_9RHOB</name>
<keyword evidence="3" id="KW-1185">Reference proteome</keyword>
<geneLocation type="plasmid" evidence="3">
    <name>psms3-3</name>
</geneLocation>
<dbReference type="KEGG" id="aht:ANTHELSMS3_04575"/>
<proteinExistence type="predicted"/>
<dbReference type="PANTHER" id="PTHR48207:SF3">
    <property type="entry name" value="SUCCINATE--HYDROXYMETHYLGLUTARATE COA-TRANSFERASE"/>
    <property type="match status" value="1"/>
</dbReference>
<dbReference type="EMBL" id="CP022543">
    <property type="protein sequence ID" value="ASP23676.1"/>
    <property type="molecule type" value="Genomic_DNA"/>
</dbReference>
<dbReference type="InterPro" id="IPR044855">
    <property type="entry name" value="CoA-Trfase_III_dom3_sf"/>
</dbReference>
<evidence type="ECO:0000313" key="3">
    <source>
        <dbReference type="Proteomes" id="UP000203589"/>
    </source>
</evidence>
<organism evidence="2 3">
    <name type="scientific">Antarctobacter heliothermus</name>
    <dbReference type="NCBI Taxonomy" id="74033"/>
    <lineage>
        <taxon>Bacteria</taxon>
        <taxon>Pseudomonadati</taxon>
        <taxon>Pseudomonadota</taxon>
        <taxon>Alphaproteobacteria</taxon>
        <taxon>Rhodobacterales</taxon>
        <taxon>Roseobacteraceae</taxon>
        <taxon>Antarctobacter</taxon>
    </lineage>
</organism>
<dbReference type="GO" id="GO:0008410">
    <property type="term" value="F:CoA-transferase activity"/>
    <property type="evidence" value="ECO:0007669"/>
    <property type="project" value="TreeGrafter"/>
</dbReference>
<dbReference type="Pfam" id="PF02515">
    <property type="entry name" value="CoA_transf_3"/>
    <property type="match status" value="1"/>
</dbReference>
<dbReference type="InterPro" id="IPR050483">
    <property type="entry name" value="CoA-transferase_III_domain"/>
</dbReference>
<protein>
    <submittedName>
        <fullName evidence="2">Succinyl-CoA--L-malate CoA-transferase alpha subunit</fullName>
        <ecNumber evidence="2">2.8.3.22</ecNumber>
    </submittedName>
</protein>
<dbReference type="Gene3D" id="3.40.50.10540">
    <property type="entry name" value="Crotonobetainyl-coa:carnitine coa-transferase, domain 1"/>
    <property type="match status" value="1"/>
</dbReference>
<dbReference type="InterPro" id="IPR023606">
    <property type="entry name" value="CoA-Trfase_III_dom_1_sf"/>
</dbReference>
<reference evidence="2 3" key="1">
    <citation type="submission" date="2017-07" db="EMBL/GenBank/DDBJ databases">
        <title>Genome Sequence of Antarctobacter heliothermus Strain SMS3 Isolated from a culture of the Diatom Skeletonema marinoi.</title>
        <authorList>
            <person name="Topel M."/>
            <person name="Pinder M.I.M."/>
            <person name="Johansson O.N."/>
            <person name="Kourtchenko O."/>
            <person name="Godhe A."/>
            <person name="Clarke A.K."/>
        </authorList>
    </citation>
    <scope>NUCLEOTIDE SEQUENCE [LARGE SCALE GENOMIC DNA]</scope>
    <source>
        <strain evidence="2 3">SMS3</strain>
        <plasmid evidence="3">Plasmid psms3-3</plasmid>
    </source>
</reference>
<keyword evidence="2" id="KW-0614">Plasmid</keyword>
<keyword evidence="1 2" id="KW-0808">Transferase</keyword>